<evidence type="ECO:0000256" key="4">
    <source>
        <dbReference type="ARBA" id="ARBA00006288"/>
    </source>
</evidence>
<dbReference type="PANTHER" id="PTHR10909">
    <property type="entry name" value="ELECTRON TRANSPORT OXIDOREDUCTASE"/>
    <property type="match status" value="1"/>
</dbReference>
<dbReference type="AlphaFoldDB" id="A0A1L8DYV4"/>
<keyword evidence="7" id="KW-0276">Fatty acid metabolism</keyword>
<evidence type="ECO:0000256" key="10">
    <source>
        <dbReference type="ARBA" id="ARBA00023140"/>
    </source>
</evidence>
<name>A0A1L8DYV4_9DIPT</name>
<dbReference type="InterPro" id="IPR002655">
    <property type="entry name" value="Acyl-CoA_oxidase_C"/>
</dbReference>
<evidence type="ECO:0000256" key="11">
    <source>
        <dbReference type="PIRNR" id="PIRNR000168"/>
    </source>
</evidence>
<evidence type="ECO:0000313" key="17">
    <source>
        <dbReference type="EMBL" id="JAV11650.1"/>
    </source>
</evidence>
<evidence type="ECO:0000256" key="8">
    <source>
        <dbReference type="ARBA" id="ARBA00023002"/>
    </source>
</evidence>
<dbReference type="Gene3D" id="1.20.140.10">
    <property type="entry name" value="Butyryl-CoA Dehydrogenase, subunit A, domain 3"/>
    <property type="match status" value="2"/>
</dbReference>
<feature type="domain" description="Acyl-CoA oxidase C-alpha1" evidence="16">
    <location>
        <begin position="302"/>
        <end position="464"/>
    </location>
</feature>
<protein>
    <recommendedName>
        <fullName evidence="11">Acyl-coenzyme A oxidase</fullName>
    </recommendedName>
</protein>
<dbReference type="InterPro" id="IPR006091">
    <property type="entry name" value="Acyl-CoA_Oxase/DH_mid-dom"/>
</dbReference>
<dbReference type="InterPro" id="IPR055060">
    <property type="entry name" value="ACOX_C_alpha1"/>
</dbReference>
<feature type="active site" description="Proton acceptor" evidence="12">
    <location>
        <position position="449"/>
    </location>
</feature>
<sequence>MTSNSSNIYEDKYIFPDFPKGPLAGYRDAASFDWKKMKLILEDEELLRYRYGIWKFMENHPLFAHPSETPRLDEYRHITTKRQFVLFDKKFFTVDKFMERPEFTVVFVSTLIQYEPSLNVKYGLAWTMFANVIRTLGTERLEKYVDENDRGEITGAFALTEISHGTNARGVRTEAHYDEKTQEFILHTPDFEAAKCWVGNLGKTCTHSIVYAQLYANGDNHGLNAFLVPIRDTKTLKAFPGVVVGDLGEKISLNGVDNGFVMFQKYRISKDFLLSRIGDVNAEGKFVAKIKDTKKRMGASFAALSGGRVGICGIASNYLTKAIVIAIRYSGSRKQFGPDNTNEELSVIEYQSQQYRLFPHLASAYAMNIFAMWIFVRNAENMIRSYGGENVADSAMEMHALSSAAKPVCAWLARDAIQECREACGGHGYLKVARLGDLRNDNDANCTYEGENNVLVQQASNWLLSVRRQGWEAFKKASPLNSASFLADFNTIIQHRFTWKTPEEALKPENLQIALNWLCAWQLEKTAKRVESLQQEKKTPFNVRNDSQSFNATTLSIVYGQRMIFFVLHNRICELTPSPERDTLTRLLQLFGASMLIKHLSILYQGGFTTGSTPGELYERGILNILPNIKNDAIGLVDALAPPDFILNSPLGASNGEIYKNLQTTIFQAPGALERPTWWRDVVHWKNYAETSKL</sequence>
<dbReference type="EMBL" id="GFDF01002434">
    <property type="protein sequence ID" value="JAV11650.1"/>
    <property type="molecule type" value="Transcribed_RNA"/>
</dbReference>
<dbReference type="PIRSF" id="PIRSF000168">
    <property type="entry name" value="Acyl-CoA_oxidase"/>
    <property type="match status" value="1"/>
</dbReference>
<evidence type="ECO:0000256" key="3">
    <source>
        <dbReference type="ARBA" id="ARBA00005189"/>
    </source>
</evidence>
<evidence type="ECO:0000256" key="1">
    <source>
        <dbReference type="ARBA" id="ARBA00001974"/>
    </source>
</evidence>
<dbReference type="SUPFAM" id="SSF47203">
    <property type="entry name" value="Acyl-CoA dehydrogenase C-terminal domain-like"/>
    <property type="match status" value="2"/>
</dbReference>
<feature type="domain" description="Acyl-CoA oxidase C-terminal" evidence="14">
    <location>
        <begin position="508"/>
        <end position="683"/>
    </location>
</feature>
<keyword evidence="10" id="KW-0576">Peroxisome</keyword>
<evidence type="ECO:0000259" key="15">
    <source>
        <dbReference type="Pfam" id="PF02770"/>
    </source>
</evidence>
<feature type="binding site" evidence="13">
    <location>
        <position position="199"/>
    </location>
    <ligand>
        <name>FAD</name>
        <dbReference type="ChEBI" id="CHEBI:57692"/>
    </ligand>
</feature>
<evidence type="ECO:0000256" key="2">
    <source>
        <dbReference type="ARBA" id="ARBA00004275"/>
    </source>
</evidence>
<comment type="pathway">
    <text evidence="3">Lipid metabolism.</text>
</comment>
<comment type="subcellular location">
    <subcellularLocation>
        <location evidence="2">Peroxisome</location>
    </subcellularLocation>
</comment>
<dbReference type="FunFam" id="1.20.140.10:FF:000007">
    <property type="entry name" value="Acyl-coenzyme A oxidase"/>
    <property type="match status" value="1"/>
</dbReference>
<dbReference type="GO" id="GO:0016402">
    <property type="term" value="F:pristanoyl-CoA oxidase activity"/>
    <property type="evidence" value="ECO:0007669"/>
    <property type="project" value="TreeGrafter"/>
</dbReference>
<dbReference type="Pfam" id="PF22924">
    <property type="entry name" value="ACOX_C_alpha1"/>
    <property type="match status" value="1"/>
</dbReference>
<keyword evidence="8" id="KW-0560">Oxidoreductase</keyword>
<dbReference type="GO" id="GO:0071949">
    <property type="term" value="F:FAD binding"/>
    <property type="evidence" value="ECO:0007669"/>
    <property type="project" value="InterPro"/>
</dbReference>
<dbReference type="InterPro" id="IPR036250">
    <property type="entry name" value="AcylCo_DH-like_C"/>
</dbReference>
<evidence type="ECO:0000256" key="5">
    <source>
        <dbReference type="ARBA" id="ARBA00022630"/>
    </source>
</evidence>
<evidence type="ECO:0000256" key="7">
    <source>
        <dbReference type="ARBA" id="ARBA00022832"/>
    </source>
</evidence>
<dbReference type="GO" id="GO:0005777">
    <property type="term" value="C:peroxisome"/>
    <property type="evidence" value="ECO:0007669"/>
    <property type="project" value="UniProtKB-SubCell"/>
</dbReference>
<organism evidence="17">
    <name type="scientific">Nyssomyia neivai</name>
    <dbReference type="NCBI Taxonomy" id="330878"/>
    <lineage>
        <taxon>Eukaryota</taxon>
        <taxon>Metazoa</taxon>
        <taxon>Ecdysozoa</taxon>
        <taxon>Arthropoda</taxon>
        <taxon>Hexapoda</taxon>
        <taxon>Insecta</taxon>
        <taxon>Pterygota</taxon>
        <taxon>Neoptera</taxon>
        <taxon>Endopterygota</taxon>
        <taxon>Diptera</taxon>
        <taxon>Nematocera</taxon>
        <taxon>Psychodoidea</taxon>
        <taxon>Psychodidae</taxon>
        <taxon>Nyssomyia</taxon>
    </lineage>
</organism>
<comment type="similarity">
    <text evidence="4 11">Belongs to the acyl-CoA oxidase family.</text>
</comment>
<keyword evidence="5 11" id="KW-0285">Flavoprotein</keyword>
<feature type="domain" description="Acyl-CoA oxidase/dehydrogenase middle" evidence="15">
    <location>
        <begin position="156"/>
        <end position="264"/>
    </location>
</feature>
<dbReference type="SUPFAM" id="SSF56645">
    <property type="entry name" value="Acyl-CoA dehydrogenase NM domain-like"/>
    <property type="match status" value="1"/>
</dbReference>
<evidence type="ECO:0000256" key="13">
    <source>
        <dbReference type="PIRSR" id="PIRSR000168-2"/>
    </source>
</evidence>
<dbReference type="Pfam" id="PF01756">
    <property type="entry name" value="ACOX"/>
    <property type="match status" value="1"/>
</dbReference>
<dbReference type="FunFam" id="2.40.110.10:FF:000005">
    <property type="entry name" value="Acyl-coenzyme A oxidase"/>
    <property type="match status" value="1"/>
</dbReference>
<dbReference type="FunFam" id="1.20.140.10:FF:000010">
    <property type="entry name" value="Acyl-coenzyme A oxidase"/>
    <property type="match status" value="1"/>
</dbReference>
<accession>A0A1L8DYV4</accession>
<dbReference type="GO" id="GO:0033540">
    <property type="term" value="P:fatty acid beta-oxidation using acyl-CoA oxidase"/>
    <property type="evidence" value="ECO:0007669"/>
    <property type="project" value="TreeGrafter"/>
</dbReference>
<evidence type="ECO:0000259" key="16">
    <source>
        <dbReference type="Pfam" id="PF22924"/>
    </source>
</evidence>
<proteinExistence type="inferred from homology"/>
<dbReference type="InterPro" id="IPR009100">
    <property type="entry name" value="AcylCoA_DH/oxidase_NM_dom_sf"/>
</dbReference>
<keyword evidence="9" id="KW-0443">Lipid metabolism</keyword>
<reference evidence="17" key="1">
    <citation type="submission" date="2016-12" db="EMBL/GenBank/DDBJ databases">
        <title>An insight into the sialome and mialome of the sand fly, Nyssomyia neivai.</title>
        <authorList>
            <person name="Sebastian V."/>
            <person name="Goulart T.M."/>
            <person name="Oliveira W."/>
            <person name="Calvo E."/>
            <person name="Oliveira L.F."/>
            <person name="Pinto M.C."/>
            <person name="Rosselino A.M."/>
            <person name="Ribeiro J.M."/>
        </authorList>
    </citation>
    <scope>NUCLEOTIDE SEQUENCE</scope>
</reference>
<keyword evidence="6 11" id="KW-0274">FAD</keyword>
<dbReference type="GO" id="GO:0005504">
    <property type="term" value="F:fatty acid binding"/>
    <property type="evidence" value="ECO:0007669"/>
    <property type="project" value="TreeGrafter"/>
</dbReference>
<dbReference type="Gene3D" id="2.40.110.10">
    <property type="entry name" value="Butyryl-CoA Dehydrogenase, subunit A, domain 2"/>
    <property type="match status" value="1"/>
</dbReference>
<comment type="cofactor">
    <cofactor evidence="1">
        <name>FAD</name>
        <dbReference type="ChEBI" id="CHEBI:57692"/>
    </cofactor>
</comment>
<dbReference type="PANTHER" id="PTHR10909:SF390">
    <property type="entry name" value="PEROXISOMAL ACYL-COENZYME A OXIDASE 3"/>
    <property type="match status" value="1"/>
</dbReference>
<dbReference type="InterPro" id="IPR012258">
    <property type="entry name" value="Acyl-CoA_oxidase"/>
</dbReference>
<evidence type="ECO:0000256" key="6">
    <source>
        <dbReference type="ARBA" id="ARBA00022827"/>
    </source>
</evidence>
<dbReference type="GO" id="GO:0055088">
    <property type="term" value="P:lipid homeostasis"/>
    <property type="evidence" value="ECO:0007669"/>
    <property type="project" value="TreeGrafter"/>
</dbReference>
<evidence type="ECO:0000256" key="12">
    <source>
        <dbReference type="PIRSR" id="PIRSR000168-1"/>
    </source>
</evidence>
<dbReference type="Pfam" id="PF02770">
    <property type="entry name" value="Acyl-CoA_dh_M"/>
    <property type="match status" value="1"/>
</dbReference>
<evidence type="ECO:0000259" key="14">
    <source>
        <dbReference type="Pfam" id="PF01756"/>
    </source>
</evidence>
<feature type="binding site" evidence="13">
    <location>
        <position position="160"/>
    </location>
    <ligand>
        <name>FAD</name>
        <dbReference type="ChEBI" id="CHEBI:57692"/>
    </ligand>
</feature>
<evidence type="ECO:0000256" key="9">
    <source>
        <dbReference type="ARBA" id="ARBA00023098"/>
    </source>
</evidence>
<dbReference type="InterPro" id="IPR046373">
    <property type="entry name" value="Acyl-CoA_Oxase/DH_mid-dom_sf"/>
</dbReference>